<dbReference type="InterPro" id="IPR010994">
    <property type="entry name" value="RuvA_2-like"/>
</dbReference>
<dbReference type="FunFam" id="3.30.420.140:FF:000001">
    <property type="entry name" value="RNA-binding transcriptional accessory protein"/>
    <property type="match status" value="1"/>
</dbReference>
<dbReference type="Pfam" id="PF22706">
    <property type="entry name" value="Tex_central_region"/>
    <property type="match status" value="1"/>
</dbReference>
<accession>A0A0R1WLA1</accession>
<dbReference type="Pfam" id="PF12836">
    <property type="entry name" value="HHH_3"/>
    <property type="match status" value="1"/>
</dbReference>
<feature type="domain" description="S1 motif" evidence="1">
    <location>
        <begin position="649"/>
        <end position="718"/>
    </location>
</feature>
<dbReference type="SMART" id="SM00316">
    <property type="entry name" value="S1"/>
    <property type="match status" value="1"/>
</dbReference>
<dbReference type="FunFam" id="2.40.50.140:FF:000051">
    <property type="entry name" value="RNA-binding transcriptional accessory protein"/>
    <property type="match status" value="1"/>
</dbReference>
<dbReference type="SUPFAM" id="SSF47781">
    <property type="entry name" value="RuvA domain 2-like"/>
    <property type="match status" value="2"/>
</dbReference>
<dbReference type="GO" id="GO:0006139">
    <property type="term" value="P:nucleobase-containing compound metabolic process"/>
    <property type="evidence" value="ECO:0007669"/>
    <property type="project" value="InterPro"/>
</dbReference>
<dbReference type="InterPro" id="IPR012340">
    <property type="entry name" value="NA-bd_OB-fold"/>
</dbReference>
<dbReference type="Proteomes" id="UP000051054">
    <property type="component" value="Unassembled WGS sequence"/>
</dbReference>
<dbReference type="InterPro" id="IPR037027">
    <property type="entry name" value="YqgF/RNaseH-like_dom_sf"/>
</dbReference>
<sequence length="722" mass="82342">MDKNIVSLIQKQFEFKPSQVQNTLMLLEDGNTIPFIARYRKEKTGSLDEVAIRDIQKEYQRVEKLLKRKADVEKSIAEQGKMTAKIKAQLKDAATLQEVEDIYLPFKKKKVTKAQIARENGLEPLAKYILSFPKKSPKEEAEKYCNEKYPTKNAVMDGALDILIELFSENVQLRNYIRQRFENYGKLTSKLKKDAIDEQQTYKMYYDFEMKVTNLSSYQILAINRGEKEKILRAKIETNEEIILNYFRFRIISKNVSPANEFIIKAYETAYKKSIKPSIEREIRAKLTEKAEKQSIAVFGENLYNLLMQTPLKGKVILGVDPAFRTGCKLAVVDETGKFITKDVIYPHETAKDKKPDPKKRAQAVEKIKALLKHYPIQVVAIGNGTASRQTEAFIADILRDYPHVNYVIVNESGASVYSASEIARQEFPDFNVEERSAISIARRIQDPLAELIKIDPKAIGVGQYQHDLPKGQLDDELKEVVQTAVNKVGINLNTASVQLLQNISGLNKTIAQNIINFRNENGKFEKRATLKKVPRLGPKAYEQAAGFLRIIDGKEKLDNTDIHPESYPIAKEILQEIKQSDARLGSYKLKSALQQFSVADFIKKTNYGKQTVEDIVESLDKPGRDVRDKMSGPLLRSDILKLEDLKKRMQLQGTVRNVTDFGAFVDIGVKVDGLVHISQMKKRKIKNPREVVAVGQVIDVWVLEIDQKRNRIQLTMVNPNE</sequence>
<dbReference type="EMBL" id="AZGD01000095">
    <property type="protein sequence ID" value="KRM18285.1"/>
    <property type="molecule type" value="Genomic_DNA"/>
</dbReference>
<comment type="caution">
    <text evidence="2">The sequence shown here is derived from an EMBL/GenBank/DDBJ whole genome shotgun (WGS) entry which is preliminary data.</text>
</comment>
<dbReference type="STRING" id="1423755.FC40_GL000964"/>
<dbReference type="InterPro" id="IPR050437">
    <property type="entry name" value="Ribos_protein_bS1-like"/>
</dbReference>
<dbReference type="AlphaFoldDB" id="A0A0R1WLA1"/>
<dbReference type="PANTHER" id="PTHR10724">
    <property type="entry name" value="30S RIBOSOMAL PROTEIN S1"/>
    <property type="match status" value="1"/>
</dbReference>
<dbReference type="SUPFAM" id="SSF53098">
    <property type="entry name" value="Ribonuclease H-like"/>
    <property type="match status" value="1"/>
</dbReference>
<dbReference type="InterPro" id="IPR055179">
    <property type="entry name" value="Tex-like_central_region"/>
</dbReference>
<dbReference type="SUPFAM" id="SSF50249">
    <property type="entry name" value="Nucleic acid-binding proteins"/>
    <property type="match status" value="1"/>
</dbReference>
<dbReference type="Pfam" id="PF17674">
    <property type="entry name" value="HHH_9"/>
    <property type="match status" value="1"/>
</dbReference>
<dbReference type="GO" id="GO:0005737">
    <property type="term" value="C:cytoplasm"/>
    <property type="evidence" value="ECO:0007669"/>
    <property type="project" value="UniProtKB-ARBA"/>
</dbReference>
<dbReference type="GO" id="GO:0003735">
    <property type="term" value="F:structural constituent of ribosome"/>
    <property type="evidence" value="ECO:0007669"/>
    <property type="project" value="TreeGrafter"/>
</dbReference>
<dbReference type="InterPro" id="IPR023323">
    <property type="entry name" value="Tex-like_dom_sf"/>
</dbReference>
<dbReference type="InterPro" id="IPR018974">
    <property type="entry name" value="Tex-like_N"/>
</dbReference>
<dbReference type="OrthoDB" id="9804714at2"/>
<dbReference type="PANTHER" id="PTHR10724:SF10">
    <property type="entry name" value="S1 RNA-BINDING DOMAIN-CONTAINING PROTEIN 1"/>
    <property type="match status" value="1"/>
</dbReference>
<dbReference type="InterPro" id="IPR044146">
    <property type="entry name" value="S1_Tex"/>
</dbReference>
<proteinExistence type="predicted"/>
<dbReference type="Gene3D" id="1.10.150.310">
    <property type="entry name" value="Tex RuvX-like domain-like"/>
    <property type="match status" value="1"/>
</dbReference>
<dbReference type="Pfam" id="PF16921">
    <property type="entry name" value="Tex_YqgF"/>
    <property type="match status" value="1"/>
</dbReference>
<dbReference type="CDD" id="cd05685">
    <property type="entry name" value="S1_Tex"/>
    <property type="match status" value="1"/>
</dbReference>
<dbReference type="eggNOG" id="COG2183">
    <property type="taxonomic scope" value="Bacteria"/>
</dbReference>
<dbReference type="PATRIC" id="fig|1423755.3.peg.1022"/>
<dbReference type="GO" id="GO:0006412">
    <property type="term" value="P:translation"/>
    <property type="evidence" value="ECO:0007669"/>
    <property type="project" value="TreeGrafter"/>
</dbReference>
<organism evidence="2 3">
    <name type="scientific">Ligilactobacillus hayakitensis DSM 18933 = JCM 14209</name>
    <dbReference type="NCBI Taxonomy" id="1423755"/>
    <lineage>
        <taxon>Bacteria</taxon>
        <taxon>Bacillati</taxon>
        <taxon>Bacillota</taxon>
        <taxon>Bacilli</taxon>
        <taxon>Lactobacillales</taxon>
        <taxon>Lactobacillaceae</taxon>
        <taxon>Ligilactobacillus</taxon>
    </lineage>
</organism>
<dbReference type="InterPro" id="IPR041692">
    <property type="entry name" value="HHH_9"/>
</dbReference>
<dbReference type="Gene3D" id="1.10.3500.10">
    <property type="entry name" value="Tex N-terminal region-like"/>
    <property type="match status" value="1"/>
</dbReference>
<dbReference type="FunFam" id="1.10.150.310:FF:000001">
    <property type="entry name" value="RNA-binding transcriptional accessory protein"/>
    <property type="match status" value="1"/>
</dbReference>
<dbReference type="Pfam" id="PF09371">
    <property type="entry name" value="Tex_N"/>
    <property type="match status" value="1"/>
</dbReference>
<evidence type="ECO:0000313" key="3">
    <source>
        <dbReference type="Proteomes" id="UP000051054"/>
    </source>
</evidence>
<dbReference type="SUPFAM" id="SSF158832">
    <property type="entry name" value="Tex N-terminal region-like"/>
    <property type="match status" value="1"/>
</dbReference>
<dbReference type="RefSeq" id="WP_025022632.1">
    <property type="nucleotide sequence ID" value="NZ_AZGD01000095.1"/>
</dbReference>
<reference evidence="2 3" key="1">
    <citation type="journal article" date="2015" name="Genome Announc.">
        <title>Expanding the biotechnology potential of lactobacilli through comparative genomics of 213 strains and associated genera.</title>
        <authorList>
            <person name="Sun Z."/>
            <person name="Harris H.M."/>
            <person name="McCann A."/>
            <person name="Guo C."/>
            <person name="Argimon S."/>
            <person name="Zhang W."/>
            <person name="Yang X."/>
            <person name="Jeffery I.B."/>
            <person name="Cooney J.C."/>
            <person name="Kagawa T.F."/>
            <person name="Liu W."/>
            <person name="Song Y."/>
            <person name="Salvetti E."/>
            <person name="Wrobel A."/>
            <person name="Rasinkangas P."/>
            <person name="Parkhill J."/>
            <person name="Rea M.C."/>
            <person name="O'Sullivan O."/>
            <person name="Ritari J."/>
            <person name="Douillard F.P."/>
            <person name="Paul Ross R."/>
            <person name="Yang R."/>
            <person name="Briner A.E."/>
            <person name="Felis G.E."/>
            <person name="de Vos W.M."/>
            <person name="Barrangou R."/>
            <person name="Klaenhammer T.R."/>
            <person name="Caufield P.W."/>
            <person name="Cui Y."/>
            <person name="Zhang H."/>
            <person name="O'Toole P.W."/>
        </authorList>
    </citation>
    <scope>NUCLEOTIDE SEQUENCE [LARGE SCALE GENOMIC DNA]</scope>
    <source>
        <strain evidence="2 3">DSM 18933</strain>
    </source>
</reference>
<dbReference type="SMART" id="SM00732">
    <property type="entry name" value="YqgFc"/>
    <property type="match status" value="1"/>
</dbReference>
<dbReference type="InterPro" id="IPR023319">
    <property type="entry name" value="Tex-like_HTH_dom_sf"/>
</dbReference>
<dbReference type="Pfam" id="PF00575">
    <property type="entry name" value="S1"/>
    <property type="match status" value="1"/>
</dbReference>
<keyword evidence="3" id="KW-1185">Reference proteome</keyword>
<evidence type="ECO:0000313" key="2">
    <source>
        <dbReference type="EMBL" id="KRM18285.1"/>
    </source>
</evidence>
<protein>
    <submittedName>
        <fullName evidence="2">Transcription accessory protein</fullName>
    </submittedName>
</protein>
<gene>
    <name evidence="2" type="ORF">FC40_GL000964</name>
</gene>
<dbReference type="Gene3D" id="2.40.50.140">
    <property type="entry name" value="Nucleic acid-binding proteins"/>
    <property type="match status" value="1"/>
</dbReference>
<evidence type="ECO:0000259" key="1">
    <source>
        <dbReference type="PROSITE" id="PS50126"/>
    </source>
</evidence>
<dbReference type="Gene3D" id="3.30.420.140">
    <property type="entry name" value="YqgF/RNase H-like domain"/>
    <property type="match status" value="1"/>
</dbReference>
<dbReference type="InterPro" id="IPR003029">
    <property type="entry name" value="S1_domain"/>
</dbReference>
<dbReference type="InterPro" id="IPR006641">
    <property type="entry name" value="YqgF/RNaseH-like_dom"/>
</dbReference>
<dbReference type="PROSITE" id="PS50126">
    <property type="entry name" value="S1"/>
    <property type="match status" value="1"/>
</dbReference>
<dbReference type="GO" id="GO:0003729">
    <property type="term" value="F:mRNA binding"/>
    <property type="evidence" value="ECO:0007669"/>
    <property type="project" value="UniProtKB-ARBA"/>
</dbReference>
<dbReference type="InterPro" id="IPR032639">
    <property type="entry name" value="Tex_YqgF"/>
</dbReference>
<dbReference type="FunFam" id="1.10.10.650:FF:000001">
    <property type="entry name" value="S1 RNA-binding domain 1"/>
    <property type="match status" value="1"/>
</dbReference>
<name>A0A0R1WLA1_9LACO</name>
<dbReference type="Gene3D" id="1.10.10.650">
    <property type="entry name" value="RuvA domain 2-like"/>
    <property type="match status" value="1"/>
</dbReference>
<dbReference type="InterPro" id="IPR012337">
    <property type="entry name" value="RNaseH-like_sf"/>
</dbReference>